<name>A0A1A0MNY3_MYCMU</name>
<comment type="caution">
    <text evidence="1">The sequence shown here is derived from an EMBL/GenBank/DDBJ whole genome shotgun (WGS) entry which is preliminary data.</text>
</comment>
<proteinExistence type="predicted"/>
<dbReference type="Proteomes" id="UP000093962">
    <property type="component" value="Unassembled WGS sequence"/>
</dbReference>
<gene>
    <name evidence="1" type="ORF">A5642_22035</name>
</gene>
<reference evidence="1 2" key="1">
    <citation type="submission" date="2016-06" db="EMBL/GenBank/DDBJ databases">
        <authorList>
            <person name="Kjaerup R.B."/>
            <person name="Dalgaard T.S."/>
            <person name="Juul-Madsen H.R."/>
        </authorList>
    </citation>
    <scope>NUCLEOTIDE SEQUENCE [LARGE SCALE GENOMIC DNA]</scope>
    <source>
        <strain evidence="1 2">1199456.5</strain>
    </source>
</reference>
<dbReference type="EMBL" id="LZSF01000136">
    <property type="protein sequence ID" value="OBA86786.1"/>
    <property type="molecule type" value="Genomic_DNA"/>
</dbReference>
<evidence type="ECO:0000313" key="1">
    <source>
        <dbReference type="EMBL" id="OBA86786.1"/>
    </source>
</evidence>
<dbReference type="OrthoDB" id="3634697at2"/>
<organism evidence="1 2">
    <name type="scientific">Mycolicibacterium mucogenicum</name>
    <name type="common">Mycobacterium mucogenicum</name>
    <dbReference type="NCBI Taxonomy" id="56689"/>
    <lineage>
        <taxon>Bacteria</taxon>
        <taxon>Bacillati</taxon>
        <taxon>Actinomycetota</taxon>
        <taxon>Actinomycetes</taxon>
        <taxon>Mycobacteriales</taxon>
        <taxon>Mycobacteriaceae</taxon>
        <taxon>Mycolicibacterium</taxon>
    </lineage>
</organism>
<evidence type="ECO:0000313" key="2">
    <source>
        <dbReference type="Proteomes" id="UP000093962"/>
    </source>
</evidence>
<dbReference type="AlphaFoldDB" id="A0A1A0MNY3"/>
<sequence>MNLGQVEQRLGLGRGALSTTKMPTADVVVGPVNEDGTLPRGTARGWLPETIDEWAATRPGRGARTDLRN</sequence>
<accession>A0A1A0MNY3</accession>
<protein>
    <submittedName>
        <fullName evidence="1">Uncharacterized protein</fullName>
    </submittedName>
</protein>